<keyword evidence="4" id="KW-1185">Reference proteome</keyword>
<accession>A0A1I0QE65</accession>
<gene>
    <name evidence="3" type="ORF">SAMN04488515_1845</name>
</gene>
<dbReference type="PANTHER" id="PTHR31157">
    <property type="entry name" value="SCP DOMAIN-CONTAINING PROTEIN"/>
    <property type="match status" value="1"/>
</dbReference>
<dbReference type="OrthoDB" id="9811255at2"/>
<dbReference type="RefSeq" id="WP_089993048.1">
    <property type="nucleotide sequence ID" value="NZ_FOIZ01000001.1"/>
</dbReference>
<feature type="domain" description="SCP" evidence="2">
    <location>
        <begin position="43"/>
        <end position="153"/>
    </location>
</feature>
<dbReference type="InterPro" id="IPR035940">
    <property type="entry name" value="CAP_sf"/>
</dbReference>
<reference evidence="3 4" key="1">
    <citation type="submission" date="2016-10" db="EMBL/GenBank/DDBJ databases">
        <authorList>
            <person name="de Groot N.N."/>
        </authorList>
    </citation>
    <scope>NUCLEOTIDE SEQUENCE [LARGE SCALE GENOMIC DNA]</scope>
    <source>
        <strain evidence="3 4">DSM 17925</strain>
    </source>
</reference>
<dbReference type="Gene3D" id="3.40.33.10">
    <property type="entry name" value="CAP"/>
    <property type="match status" value="1"/>
</dbReference>
<name>A0A1I0QE65_9RHOB</name>
<evidence type="ECO:0000313" key="4">
    <source>
        <dbReference type="Proteomes" id="UP000199167"/>
    </source>
</evidence>
<dbReference type="AlphaFoldDB" id="A0A1I0QE65"/>
<evidence type="ECO:0000313" key="3">
    <source>
        <dbReference type="EMBL" id="SEW25178.1"/>
    </source>
</evidence>
<dbReference type="SUPFAM" id="SSF55797">
    <property type="entry name" value="PR-1-like"/>
    <property type="match status" value="1"/>
</dbReference>
<feature type="chain" id="PRO_5011784098" evidence="1">
    <location>
        <begin position="23"/>
        <end position="159"/>
    </location>
</feature>
<dbReference type="Proteomes" id="UP000199167">
    <property type="component" value="Unassembled WGS sequence"/>
</dbReference>
<feature type="signal peptide" evidence="1">
    <location>
        <begin position="1"/>
        <end position="22"/>
    </location>
</feature>
<keyword evidence="1" id="KW-0732">Signal</keyword>
<dbReference type="PANTHER" id="PTHR31157:SF1">
    <property type="entry name" value="SCP DOMAIN-CONTAINING PROTEIN"/>
    <property type="match status" value="1"/>
</dbReference>
<dbReference type="EMBL" id="FOIZ01000001">
    <property type="protein sequence ID" value="SEW25178.1"/>
    <property type="molecule type" value="Genomic_DNA"/>
</dbReference>
<dbReference type="Pfam" id="PF00188">
    <property type="entry name" value="CAP"/>
    <property type="match status" value="1"/>
</dbReference>
<evidence type="ECO:0000259" key="2">
    <source>
        <dbReference type="Pfam" id="PF00188"/>
    </source>
</evidence>
<protein>
    <submittedName>
        <fullName evidence="3">Uncharacterized conserved protein YkwD, contains CAP (CSP/antigen 5/PR1) domain</fullName>
    </submittedName>
</protein>
<evidence type="ECO:0000256" key="1">
    <source>
        <dbReference type="SAM" id="SignalP"/>
    </source>
</evidence>
<organism evidence="3 4">
    <name type="scientific">Cognatiyoonia koreensis</name>
    <dbReference type="NCBI Taxonomy" id="364200"/>
    <lineage>
        <taxon>Bacteria</taxon>
        <taxon>Pseudomonadati</taxon>
        <taxon>Pseudomonadota</taxon>
        <taxon>Alphaproteobacteria</taxon>
        <taxon>Rhodobacterales</taxon>
        <taxon>Paracoccaceae</taxon>
        <taxon>Cognatiyoonia</taxon>
    </lineage>
</organism>
<dbReference type="InterPro" id="IPR014044">
    <property type="entry name" value="CAP_dom"/>
</dbReference>
<sequence length="159" mass="16902">MNRLKSICIAIGLSVLAGQATAARNCATPANVNVMAQEIANGINANRRANGQPAIRYNQRLSQAAMTHACDMAANGFFGHNGSNGSDVNRRVRNAGYQGCLVAENLAWGYPSSQQIISGWMQSPGHRSNMLHPRVAEFGVGITQGPRGPNWVLVLAKGC</sequence>
<proteinExistence type="predicted"/>
<dbReference type="CDD" id="cd05379">
    <property type="entry name" value="CAP_bacterial"/>
    <property type="match status" value="1"/>
</dbReference>
<dbReference type="STRING" id="364200.SAMN04488515_1845"/>